<gene>
    <name evidence="1" type="ORF">FEF65_06855</name>
</gene>
<evidence type="ECO:0008006" key="3">
    <source>
        <dbReference type="Google" id="ProtNLM"/>
    </source>
</evidence>
<comment type="caution">
    <text evidence="1">The sequence shown here is derived from an EMBL/GenBank/DDBJ whole genome shotgun (WGS) entry which is preliminary data.</text>
</comment>
<dbReference type="RefSeq" id="WP_138239059.1">
    <property type="nucleotide sequence ID" value="NZ_VBRY01000005.1"/>
</dbReference>
<accession>A0A5R9GML9</accession>
<proteinExistence type="predicted"/>
<dbReference type="Pfam" id="PF09720">
    <property type="entry name" value="Unstab_antitox"/>
    <property type="match status" value="1"/>
</dbReference>
<dbReference type="AlphaFoldDB" id="A0A5R9GML9"/>
<dbReference type="InterPro" id="IPR013406">
    <property type="entry name" value="CHP02574_addiction_mod"/>
</dbReference>
<organism evidence="1 2">
    <name type="scientific">Mariprofundus erugo</name>
    <dbReference type="NCBI Taxonomy" id="2528639"/>
    <lineage>
        <taxon>Bacteria</taxon>
        <taxon>Pseudomonadati</taxon>
        <taxon>Pseudomonadota</taxon>
        <taxon>Candidatius Mariprofundia</taxon>
        <taxon>Mariprofundales</taxon>
        <taxon>Mariprofundaceae</taxon>
        <taxon>Mariprofundus</taxon>
    </lineage>
</organism>
<evidence type="ECO:0000313" key="1">
    <source>
        <dbReference type="EMBL" id="TLS67626.1"/>
    </source>
</evidence>
<protein>
    <recommendedName>
        <fullName evidence="3">Addiction module protein</fullName>
    </recommendedName>
</protein>
<dbReference type="Proteomes" id="UP000306585">
    <property type="component" value="Unassembled WGS sequence"/>
</dbReference>
<keyword evidence="2" id="KW-1185">Reference proteome</keyword>
<dbReference type="EMBL" id="VBRY01000005">
    <property type="protein sequence ID" value="TLS67626.1"/>
    <property type="molecule type" value="Genomic_DNA"/>
</dbReference>
<evidence type="ECO:0000313" key="2">
    <source>
        <dbReference type="Proteomes" id="UP000306585"/>
    </source>
</evidence>
<name>A0A5R9GML9_9PROT</name>
<reference evidence="1 2" key="1">
    <citation type="journal article" date="2019" name="Appl. Environ. Microbiol.">
        <title>Environmental Evidence and Genomic Insight of Iron-oxidizing Bacteria Preference Towards More Corrosion Resistant Stainless Steel at Higher Salinities.</title>
        <authorList>
            <person name="Garrison C.E."/>
            <person name="Price K.A."/>
            <person name="Field E.K."/>
        </authorList>
    </citation>
    <scope>NUCLEOTIDE SEQUENCE [LARGE SCALE GENOMIC DNA]</scope>
    <source>
        <strain evidence="1 2">P3</strain>
    </source>
</reference>
<sequence>MAVPANLLKDALALEATSRAELVDELLASLDQPDKAIDARWAEEAERRLDAYERGEMESVSVHEVLARYKTE</sequence>